<dbReference type="Proteomes" id="UP000184432">
    <property type="component" value="Unassembled WGS sequence"/>
</dbReference>
<keyword evidence="4 7" id="KW-0812">Transmembrane</keyword>
<feature type="transmembrane region" description="Helical" evidence="7">
    <location>
        <begin position="112"/>
        <end position="131"/>
    </location>
</feature>
<accession>A0A1M6CG34</accession>
<evidence type="ECO:0000256" key="6">
    <source>
        <dbReference type="ARBA" id="ARBA00023136"/>
    </source>
</evidence>
<sequence>MNALQKEESNNKGFLLLRITIGVLILFHGIANMNSGYAFIKEVLDGCGIPSLLAYGVFVGEIVAPILMIIGYKAKLSSLVVAFNFLIAILLAHGADIFSLNQFGGWGIELQALYLLGSVSIFFLGAGKYAVSTTSKWD</sequence>
<dbReference type="RefSeq" id="WP_073314651.1">
    <property type="nucleotide sequence ID" value="NZ_FQYP01000002.1"/>
</dbReference>
<comment type="similarity">
    <text evidence="2">Belongs to the DoxX family.</text>
</comment>
<feature type="transmembrane region" description="Helical" evidence="7">
    <location>
        <begin position="79"/>
        <end position="100"/>
    </location>
</feature>
<dbReference type="AlphaFoldDB" id="A0A1M6CG34"/>
<organism evidence="8 9">
    <name type="scientific">Aquimarina spongiae</name>
    <dbReference type="NCBI Taxonomy" id="570521"/>
    <lineage>
        <taxon>Bacteria</taxon>
        <taxon>Pseudomonadati</taxon>
        <taxon>Bacteroidota</taxon>
        <taxon>Flavobacteriia</taxon>
        <taxon>Flavobacteriales</taxon>
        <taxon>Flavobacteriaceae</taxon>
        <taxon>Aquimarina</taxon>
    </lineage>
</organism>
<keyword evidence="9" id="KW-1185">Reference proteome</keyword>
<dbReference type="GO" id="GO:0005886">
    <property type="term" value="C:plasma membrane"/>
    <property type="evidence" value="ECO:0007669"/>
    <property type="project" value="UniProtKB-SubCell"/>
</dbReference>
<evidence type="ECO:0000256" key="5">
    <source>
        <dbReference type="ARBA" id="ARBA00022989"/>
    </source>
</evidence>
<keyword evidence="3" id="KW-1003">Cell membrane</keyword>
<evidence type="ECO:0000256" key="1">
    <source>
        <dbReference type="ARBA" id="ARBA00004651"/>
    </source>
</evidence>
<dbReference type="Pfam" id="PF07681">
    <property type="entry name" value="DoxX"/>
    <property type="match status" value="1"/>
</dbReference>
<evidence type="ECO:0000313" key="9">
    <source>
        <dbReference type="Proteomes" id="UP000184432"/>
    </source>
</evidence>
<dbReference type="InterPro" id="IPR051907">
    <property type="entry name" value="DoxX-like_oxidoreductase"/>
</dbReference>
<dbReference type="OrthoDB" id="280866at2"/>
<protein>
    <submittedName>
        <fullName evidence="8">Putative oxidoreductase</fullName>
    </submittedName>
</protein>
<comment type="subcellular location">
    <subcellularLocation>
        <location evidence="1">Cell membrane</location>
        <topology evidence="1">Multi-pass membrane protein</topology>
    </subcellularLocation>
</comment>
<feature type="transmembrane region" description="Helical" evidence="7">
    <location>
        <begin position="52"/>
        <end position="72"/>
    </location>
</feature>
<dbReference type="EMBL" id="FQYP01000002">
    <property type="protein sequence ID" value="SHI59972.1"/>
    <property type="molecule type" value="Genomic_DNA"/>
</dbReference>
<dbReference type="STRING" id="570521.SAMN04488508_102100"/>
<keyword evidence="5 7" id="KW-1133">Transmembrane helix</keyword>
<evidence type="ECO:0000256" key="3">
    <source>
        <dbReference type="ARBA" id="ARBA00022475"/>
    </source>
</evidence>
<feature type="transmembrane region" description="Helical" evidence="7">
    <location>
        <begin position="15"/>
        <end position="40"/>
    </location>
</feature>
<evidence type="ECO:0000256" key="4">
    <source>
        <dbReference type="ARBA" id="ARBA00022692"/>
    </source>
</evidence>
<dbReference type="PANTHER" id="PTHR33452">
    <property type="entry name" value="OXIDOREDUCTASE CATD-RELATED"/>
    <property type="match status" value="1"/>
</dbReference>
<name>A0A1M6CG34_9FLAO</name>
<proteinExistence type="inferred from homology"/>
<gene>
    <name evidence="8" type="ORF">SAMN04488508_102100</name>
</gene>
<reference evidence="9" key="1">
    <citation type="submission" date="2016-11" db="EMBL/GenBank/DDBJ databases">
        <authorList>
            <person name="Varghese N."/>
            <person name="Submissions S."/>
        </authorList>
    </citation>
    <scope>NUCLEOTIDE SEQUENCE [LARGE SCALE GENOMIC DNA]</scope>
    <source>
        <strain evidence="9">DSM 22623</strain>
    </source>
</reference>
<evidence type="ECO:0000313" key="8">
    <source>
        <dbReference type="EMBL" id="SHI59972.1"/>
    </source>
</evidence>
<keyword evidence="6 7" id="KW-0472">Membrane</keyword>
<evidence type="ECO:0000256" key="7">
    <source>
        <dbReference type="SAM" id="Phobius"/>
    </source>
</evidence>
<evidence type="ECO:0000256" key="2">
    <source>
        <dbReference type="ARBA" id="ARBA00006679"/>
    </source>
</evidence>
<dbReference type="InterPro" id="IPR032808">
    <property type="entry name" value="DoxX"/>
</dbReference>
<dbReference type="PANTHER" id="PTHR33452:SF1">
    <property type="entry name" value="INNER MEMBRANE PROTEIN YPHA-RELATED"/>
    <property type="match status" value="1"/>
</dbReference>